<name>A0A162P5V5_9BURK</name>
<protein>
    <recommendedName>
        <fullName evidence="1">DUF6094 domain-containing protein</fullName>
    </recommendedName>
</protein>
<dbReference type="EMBL" id="CP017476">
    <property type="protein sequence ID" value="AOW13351.1"/>
    <property type="molecule type" value="Genomic_DNA"/>
</dbReference>
<evidence type="ECO:0000313" key="3">
    <source>
        <dbReference type="EMBL" id="OAD41634.1"/>
    </source>
</evidence>
<dbReference type="InterPro" id="IPR029063">
    <property type="entry name" value="SAM-dependent_MTases_sf"/>
</dbReference>
<dbReference type="CDD" id="cd02440">
    <property type="entry name" value="AdoMet_MTases"/>
    <property type="match status" value="1"/>
</dbReference>
<evidence type="ECO:0000313" key="5">
    <source>
        <dbReference type="Proteomes" id="UP000185680"/>
    </source>
</evidence>
<dbReference type="OrthoDB" id="1843260at2"/>
<dbReference type="RefSeq" id="WP_066089622.1">
    <property type="nucleotide sequence ID" value="NZ_CP017476.1"/>
</dbReference>
<sequence>MALMFSRLANNYVKAGYFPTDEDTLSRIQCAIAPTSSSGLIRVCDPCCGTGAALADMAQFLADYQQSAERPSKVETLGVEFDKERAWEAKKLLNRVIHADIHDVVIKPRSLSMLFLNPPYGFGVSDSANMGRDVTDGGDKAERLERTFLKKTVPTLMPGGVLVYVVPFYALDDEIRTYLARHFKDLRFYMAPEKQFQQCVIFGVKVKPGHPRKDVLDMLTMAQAGELKDQVLPLEWDESPYFLPVATDDDFDFRAVRIDGDQLQDELKRYEHNLLWPGFDRHFNQARASHRRSLRELSRWHLALALAAGQVRGMIRSKGGRSFLIKGDTFKRKQRTVSMETDEKGNVHQTVTMLDKFVPVISAIEFTPGPDKGRIVKIS</sequence>
<evidence type="ECO:0000313" key="4">
    <source>
        <dbReference type="Proteomes" id="UP000185657"/>
    </source>
</evidence>
<reference evidence="2 5" key="2">
    <citation type="submission" date="2016-10" db="EMBL/GenBank/DDBJ databases">
        <title>Hydorgenophaga sp. LPB0072 isolated from gastropod.</title>
        <authorList>
            <person name="Kim E."/>
            <person name="Yi H."/>
        </authorList>
    </citation>
    <scope>NUCLEOTIDE SEQUENCE [LARGE SCALE GENOMIC DNA]</scope>
    <source>
        <strain evidence="2 5">LPB0072</strain>
    </source>
</reference>
<dbReference type="SUPFAM" id="SSF53335">
    <property type="entry name" value="S-adenosyl-L-methionine-dependent methyltransferases"/>
    <property type="match status" value="1"/>
</dbReference>
<dbReference type="STRING" id="1763535.LPB072_11295"/>
<gene>
    <name evidence="2" type="ORF">LPB072_11295</name>
    <name evidence="3" type="ORF">LPB72_09915</name>
</gene>
<organism evidence="2 5">
    <name type="scientific">Hydrogenophaga crassostreae</name>
    <dbReference type="NCBI Taxonomy" id="1763535"/>
    <lineage>
        <taxon>Bacteria</taxon>
        <taxon>Pseudomonadati</taxon>
        <taxon>Pseudomonadota</taxon>
        <taxon>Betaproteobacteria</taxon>
        <taxon>Burkholderiales</taxon>
        <taxon>Comamonadaceae</taxon>
        <taxon>Hydrogenophaga</taxon>
    </lineage>
</organism>
<dbReference type="KEGG" id="hyl:LPB072_11295"/>
<dbReference type="Gene3D" id="3.40.50.150">
    <property type="entry name" value="Vaccinia Virus protein VP39"/>
    <property type="match status" value="1"/>
</dbReference>
<dbReference type="InterPro" id="IPR046076">
    <property type="entry name" value="DUF6094"/>
</dbReference>
<dbReference type="EMBL" id="LVWD01000013">
    <property type="protein sequence ID" value="OAD41634.1"/>
    <property type="molecule type" value="Genomic_DNA"/>
</dbReference>
<dbReference type="Proteomes" id="UP000185657">
    <property type="component" value="Unassembled WGS sequence"/>
</dbReference>
<dbReference type="PRINTS" id="PR00507">
    <property type="entry name" value="N12N6MTFRASE"/>
</dbReference>
<evidence type="ECO:0000259" key="1">
    <source>
        <dbReference type="Pfam" id="PF19587"/>
    </source>
</evidence>
<feature type="domain" description="DUF6094" evidence="1">
    <location>
        <begin position="4"/>
        <end position="210"/>
    </location>
</feature>
<evidence type="ECO:0000313" key="2">
    <source>
        <dbReference type="EMBL" id="AOW13351.1"/>
    </source>
</evidence>
<dbReference type="Pfam" id="PF19587">
    <property type="entry name" value="DUF6094"/>
    <property type="match status" value="1"/>
</dbReference>
<accession>A0A162P5V5</accession>
<reference evidence="3 4" key="1">
    <citation type="submission" date="2016-02" db="EMBL/GenBank/DDBJ databases">
        <title>Draft genome sequence of Hydrogenophaga sp. LPB0072.</title>
        <authorList>
            <person name="Shin S.-K."/>
            <person name="Yi H."/>
        </authorList>
    </citation>
    <scope>NUCLEOTIDE SEQUENCE [LARGE SCALE GENOMIC DNA]</scope>
    <source>
        <strain evidence="3 4">LPB0072</strain>
    </source>
</reference>
<dbReference type="Proteomes" id="UP000185680">
    <property type="component" value="Chromosome"/>
</dbReference>
<dbReference type="AlphaFoldDB" id="A0A162P5V5"/>
<proteinExistence type="predicted"/>
<keyword evidence="4" id="KW-1185">Reference proteome</keyword>